<comment type="caution">
    <text evidence="1">The sequence shown here is derived from an EMBL/GenBank/DDBJ whole genome shotgun (WGS) entry which is preliminary data.</text>
</comment>
<evidence type="ECO:0000313" key="2">
    <source>
        <dbReference type="Proteomes" id="UP000265703"/>
    </source>
</evidence>
<accession>A0A397TG46</accession>
<gene>
    <name evidence="1" type="ORF">C1645_815500</name>
</gene>
<sequence length="125" mass="14239">MDKYKKGIGTKRSLVGEEFYEEFSSKFWLKPVHNEGIRRLSRMSFLSSQEMDSSTNSRSKALTGKIKFIFILFLTIQSNLPSETSSTIETHLISRPVTPTIPSFLQNANVINVTINYGEADEKQE</sequence>
<keyword evidence="2" id="KW-1185">Reference proteome</keyword>
<dbReference type="AlphaFoldDB" id="A0A397TG46"/>
<proteinExistence type="predicted"/>
<reference evidence="1 2" key="1">
    <citation type="submission" date="2018-06" db="EMBL/GenBank/DDBJ databases">
        <title>Comparative genomics reveals the genomic features of Rhizophagus irregularis, R. cerebriforme, R. diaphanum and Gigaspora rosea, and their symbiotic lifestyle signature.</title>
        <authorList>
            <person name="Morin E."/>
            <person name="San Clemente H."/>
            <person name="Chen E.C.H."/>
            <person name="De La Providencia I."/>
            <person name="Hainaut M."/>
            <person name="Kuo A."/>
            <person name="Kohler A."/>
            <person name="Murat C."/>
            <person name="Tang N."/>
            <person name="Roy S."/>
            <person name="Loubradou J."/>
            <person name="Henrissat B."/>
            <person name="Grigoriev I.V."/>
            <person name="Corradi N."/>
            <person name="Roux C."/>
            <person name="Martin F.M."/>
        </authorList>
    </citation>
    <scope>NUCLEOTIDE SEQUENCE [LARGE SCALE GENOMIC DNA]</scope>
    <source>
        <strain evidence="1 2">DAOM 227022</strain>
    </source>
</reference>
<evidence type="ECO:0000313" key="1">
    <source>
        <dbReference type="EMBL" id="RIA96329.1"/>
    </source>
</evidence>
<name>A0A397TG46_9GLOM</name>
<dbReference type="EMBL" id="QKYT01000046">
    <property type="protein sequence ID" value="RIA96329.1"/>
    <property type="molecule type" value="Genomic_DNA"/>
</dbReference>
<organism evidence="1 2">
    <name type="scientific">Glomus cerebriforme</name>
    <dbReference type="NCBI Taxonomy" id="658196"/>
    <lineage>
        <taxon>Eukaryota</taxon>
        <taxon>Fungi</taxon>
        <taxon>Fungi incertae sedis</taxon>
        <taxon>Mucoromycota</taxon>
        <taxon>Glomeromycotina</taxon>
        <taxon>Glomeromycetes</taxon>
        <taxon>Glomerales</taxon>
        <taxon>Glomeraceae</taxon>
        <taxon>Glomus</taxon>
    </lineage>
</organism>
<protein>
    <submittedName>
        <fullName evidence="1">Uncharacterized protein</fullName>
    </submittedName>
</protein>
<dbReference type="Proteomes" id="UP000265703">
    <property type="component" value="Unassembled WGS sequence"/>
</dbReference>